<reference evidence="1" key="1">
    <citation type="submission" date="2014-11" db="EMBL/GenBank/DDBJ databases">
        <authorList>
            <person name="Amaro Gonzalez C."/>
        </authorList>
    </citation>
    <scope>NUCLEOTIDE SEQUENCE</scope>
</reference>
<evidence type="ECO:0000313" key="1">
    <source>
        <dbReference type="EMBL" id="JAH28811.1"/>
    </source>
</evidence>
<dbReference type="EMBL" id="GBXM01079766">
    <property type="protein sequence ID" value="JAH28811.1"/>
    <property type="molecule type" value="Transcribed_RNA"/>
</dbReference>
<accession>A0A0E9RI45</accession>
<dbReference type="EMBL" id="GBXM01073391">
    <property type="protein sequence ID" value="JAH35186.1"/>
    <property type="molecule type" value="Transcribed_RNA"/>
</dbReference>
<proteinExistence type="predicted"/>
<reference evidence="1" key="2">
    <citation type="journal article" date="2015" name="Fish Shellfish Immunol.">
        <title>Early steps in the European eel (Anguilla anguilla)-Vibrio vulnificus interaction in the gills: Role of the RtxA13 toxin.</title>
        <authorList>
            <person name="Callol A."/>
            <person name="Pajuelo D."/>
            <person name="Ebbesson L."/>
            <person name="Teles M."/>
            <person name="MacKenzie S."/>
            <person name="Amaro C."/>
        </authorList>
    </citation>
    <scope>NUCLEOTIDE SEQUENCE</scope>
</reference>
<organism evidence="1">
    <name type="scientific">Anguilla anguilla</name>
    <name type="common">European freshwater eel</name>
    <name type="synonym">Muraena anguilla</name>
    <dbReference type="NCBI Taxonomy" id="7936"/>
    <lineage>
        <taxon>Eukaryota</taxon>
        <taxon>Metazoa</taxon>
        <taxon>Chordata</taxon>
        <taxon>Craniata</taxon>
        <taxon>Vertebrata</taxon>
        <taxon>Euteleostomi</taxon>
        <taxon>Actinopterygii</taxon>
        <taxon>Neopterygii</taxon>
        <taxon>Teleostei</taxon>
        <taxon>Anguilliformes</taxon>
        <taxon>Anguillidae</taxon>
        <taxon>Anguilla</taxon>
    </lineage>
</organism>
<name>A0A0E9RI45_ANGAN</name>
<protein>
    <submittedName>
        <fullName evidence="1">Uncharacterized protein</fullName>
    </submittedName>
</protein>
<sequence>MAALKIQSCESIEISQCARWRGISKQLRTLLKMVLL</sequence>
<dbReference type="AlphaFoldDB" id="A0A0E9RI45"/>